<protein>
    <submittedName>
        <fullName evidence="2">Uncharacterized protein</fullName>
    </submittedName>
</protein>
<gene>
    <name evidence="2" type="ORF">CONLIGDRAFT_147677</name>
</gene>
<dbReference type="Proteomes" id="UP000182658">
    <property type="component" value="Unassembled WGS sequence"/>
</dbReference>
<proteinExistence type="predicted"/>
<dbReference type="InParanoid" id="A0A1J7INN2"/>
<keyword evidence="1" id="KW-1133">Transmembrane helix</keyword>
<evidence type="ECO:0000313" key="3">
    <source>
        <dbReference type="Proteomes" id="UP000182658"/>
    </source>
</evidence>
<evidence type="ECO:0000313" key="2">
    <source>
        <dbReference type="EMBL" id="OIW22721.1"/>
    </source>
</evidence>
<keyword evidence="1" id="KW-0812">Transmembrane</keyword>
<evidence type="ECO:0000256" key="1">
    <source>
        <dbReference type="SAM" id="Phobius"/>
    </source>
</evidence>
<dbReference type="AlphaFoldDB" id="A0A1J7INN2"/>
<organism evidence="2 3">
    <name type="scientific">Coniochaeta ligniaria NRRL 30616</name>
    <dbReference type="NCBI Taxonomy" id="1408157"/>
    <lineage>
        <taxon>Eukaryota</taxon>
        <taxon>Fungi</taxon>
        <taxon>Dikarya</taxon>
        <taxon>Ascomycota</taxon>
        <taxon>Pezizomycotina</taxon>
        <taxon>Sordariomycetes</taxon>
        <taxon>Sordariomycetidae</taxon>
        <taxon>Coniochaetales</taxon>
        <taxon>Coniochaetaceae</taxon>
        <taxon>Coniochaeta</taxon>
    </lineage>
</organism>
<name>A0A1J7INN2_9PEZI</name>
<keyword evidence="1" id="KW-0472">Membrane</keyword>
<reference evidence="2 3" key="1">
    <citation type="submission" date="2016-10" db="EMBL/GenBank/DDBJ databases">
        <title>Draft genome sequence of Coniochaeta ligniaria NRRL30616, a lignocellulolytic fungus for bioabatement of inhibitors in plant biomass hydrolysates.</title>
        <authorList>
            <consortium name="DOE Joint Genome Institute"/>
            <person name="Jimenez D.J."/>
            <person name="Hector R.E."/>
            <person name="Riley R."/>
            <person name="Sun H."/>
            <person name="Grigoriev I.V."/>
            <person name="Van Elsas J.D."/>
            <person name="Nichols N.N."/>
        </authorList>
    </citation>
    <scope>NUCLEOTIDE SEQUENCE [LARGE SCALE GENOMIC DNA]</scope>
    <source>
        <strain evidence="2 3">NRRL 30616</strain>
    </source>
</reference>
<keyword evidence="3" id="KW-1185">Reference proteome</keyword>
<sequence length="111" mass="12831">MHCEPTLHHYIFGVRVSVDFGSYGPPPLSSRHYLYAGFLSFVQHSCVAFSLAWGVRDVSRPALRKSAILRPGWCTKLWEFESLRRGWKTRRIASIFLFLCVYNKQRAPQGL</sequence>
<accession>A0A1J7INN2</accession>
<feature type="transmembrane region" description="Helical" evidence="1">
    <location>
        <begin position="33"/>
        <end position="55"/>
    </location>
</feature>
<dbReference type="EMBL" id="KV875110">
    <property type="protein sequence ID" value="OIW22721.1"/>
    <property type="molecule type" value="Genomic_DNA"/>
</dbReference>